<dbReference type="RefSeq" id="WP_425498273.1">
    <property type="nucleotide sequence ID" value="NZ_JAENIG010000001.1"/>
</dbReference>
<keyword evidence="13" id="KW-0234">DNA repair</keyword>
<keyword evidence="10" id="KW-0067">ATP-binding</keyword>
<dbReference type="InterPro" id="IPR017871">
    <property type="entry name" value="ABC_transporter-like_CS"/>
</dbReference>
<keyword evidence="12" id="KW-0238">DNA-binding</keyword>
<evidence type="ECO:0000256" key="10">
    <source>
        <dbReference type="ARBA" id="ARBA00022840"/>
    </source>
</evidence>
<organism evidence="18 19">
    <name type="scientific">Oceaniferula flava</name>
    <dbReference type="NCBI Taxonomy" id="2800421"/>
    <lineage>
        <taxon>Bacteria</taxon>
        <taxon>Pseudomonadati</taxon>
        <taxon>Verrucomicrobiota</taxon>
        <taxon>Verrucomicrobiia</taxon>
        <taxon>Verrucomicrobiales</taxon>
        <taxon>Verrucomicrobiaceae</taxon>
        <taxon>Oceaniferula</taxon>
    </lineage>
</organism>
<dbReference type="Pfam" id="PF17755">
    <property type="entry name" value="UvrA_DNA-bind"/>
    <property type="match status" value="1"/>
</dbReference>
<keyword evidence="9" id="KW-0862">Zinc</keyword>
<dbReference type="Gene3D" id="3.40.50.300">
    <property type="entry name" value="P-loop containing nucleotide triphosphate hydrolases"/>
    <property type="match status" value="2"/>
</dbReference>
<sequence>MGVQEIVIKGARQHNLKDIDVSIPKEKLVVITGPSGSGKSSLAFHTLYAEGQRRYVESLSSYARQFLDQFDKPEVDSIEGLSPAIAIEQRSGGMNPRSTIATATEIYDYLRILYSAIGIPHDPSTGERLEKMTAKDIIDALSARPEGTKVVLLAPVPKEEAAEPNTLLENLQRQGFVRLRVNGEMLELDEAASQWPKKVKNLEVVVDRLVVRENAMSRLADSVETALRICGSQALALVMEPEAGDWQEVSFLTSYRNPATGFELPALTPKHFSFNSNSGACPVCHGLGTEMSCDPNLIVPDPSKSLNEGAVVVWKSNKRKKSWQGKKMDALADEFNADLDAPFSSLPESFKYALFYGTEGKELKVIWEKDGYERPMIQPFEGLCRTVERFSRESKSNAVRRSMARFMTSQRCEKCQGRRLKPEILAVTLESSASGGERELGIDRFCALAVEDALPWIQGIELPADRGSALQGVLTETVRRLQFLQDVGLSYLTLDRGSNTLSGGEAQRIRLATQIGAGLSGVVYVLDEPSIGLHCADNARLITALKRLRDIGNTVVVVEHDEDTIRAADWLIDIGPGAGVHGGELLAQGTPEEVAKQKQSVTGQWLQSGAAIDLENTRLGLEDATGELVIRNAREHNLKGIDVTLPLGLMVTVTGASGSGKSTLIDGILRRALSRHFYRATAVPGAHDGIDGIEQLDKVVVVDQKPLGRSPRSNPATYTGALDHIRALFAKLPLARQRGYNAGRFSFNIKGGRCEKCQGDGAIRIDMHFLNDAYVPCDSCQGKRYNRETLEVTYKGRSIADVLEMTAEEGATFFANVPKLNAILTALTDVGLGYIQLGQPANTLSGGEAQRVKLADELSRPNSGHCLYLLDEPTTGLHFNDVRVLLGVLGKLRDAGNSLVIVEHNLDVIRASDWIIDLGPGGGRHGGEVVVSGTPAQVADCESSLTGKWLRD</sequence>
<comment type="caution">
    <text evidence="18">The sequence shown here is derived from an EMBL/GenBank/DDBJ whole genome shotgun (WGS) entry which is preliminary data.</text>
</comment>
<dbReference type="SUPFAM" id="SSF52540">
    <property type="entry name" value="P-loop containing nucleoside triphosphate hydrolases"/>
    <property type="match status" value="2"/>
</dbReference>
<evidence type="ECO:0000256" key="12">
    <source>
        <dbReference type="ARBA" id="ARBA00023125"/>
    </source>
</evidence>
<dbReference type="Proteomes" id="UP000634206">
    <property type="component" value="Unassembled WGS sequence"/>
</dbReference>
<feature type="domain" description="ABC transporter" evidence="17">
    <location>
        <begin position="619"/>
        <end position="945"/>
    </location>
</feature>
<dbReference type="Gene3D" id="1.20.1580.10">
    <property type="entry name" value="ABC transporter ATPase like domain"/>
    <property type="match status" value="2"/>
</dbReference>
<keyword evidence="18" id="KW-0378">Hydrolase</keyword>
<dbReference type="GO" id="GO:0009380">
    <property type="term" value="C:excinuclease repair complex"/>
    <property type="evidence" value="ECO:0007669"/>
    <property type="project" value="InterPro"/>
</dbReference>
<keyword evidence="7" id="KW-0228">DNA excision</keyword>
<gene>
    <name evidence="18" type="primary">uvrA</name>
    <name evidence="18" type="ORF">JIN83_03020</name>
</gene>
<reference evidence="18" key="1">
    <citation type="submission" date="2021-01" db="EMBL/GenBank/DDBJ databases">
        <title>Modified the classification status of verrucomicrobia.</title>
        <authorList>
            <person name="Feng X."/>
        </authorList>
    </citation>
    <scope>NUCLEOTIDE SEQUENCE</scope>
    <source>
        <strain evidence="18">5K15</strain>
    </source>
</reference>
<dbReference type="GO" id="GO:0004518">
    <property type="term" value="F:nuclease activity"/>
    <property type="evidence" value="ECO:0007669"/>
    <property type="project" value="UniProtKB-KW"/>
</dbReference>
<dbReference type="InterPro" id="IPR027417">
    <property type="entry name" value="P-loop_NTPase"/>
</dbReference>
<dbReference type="PROSITE" id="PS50893">
    <property type="entry name" value="ABC_TRANSPORTER_2"/>
    <property type="match status" value="1"/>
</dbReference>
<dbReference type="InterPro" id="IPR003593">
    <property type="entry name" value="AAA+_ATPase"/>
</dbReference>
<evidence type="ECO:0000256" key="6">
    <source>
        <dbReference type="ARBA" id="ARBA00022763"/>
    </source>
</evidence>
<evidence type="ECO:0000256" key="3">
    <source>
        <dbReference type="ARBA" id="ARBA00022723"/>
    </source>
</evidence>
<evidence type="ECO:0000256" key="15">
    <source>
        <dbReference type="ARBA" id="ARBA00039316"/>
    </source>
</evidence>
<dbReference type="SMART" id="SM00382">
    <property type="entry name" value="AAA"/>
    <property type="match status" value="2"/>
</dbReference>
<dbReference type="InterPro" id="IPR041552">
    <property type="entry name" value="UvrA_DNA-bd"/>
</dbReference>
<name>A0AAE2V8Q5_9BACT</name>
<evidence type="ECO:0000256" key="16">
    <source>
        <dbReference type="ARBA" id="ARBA00042156"/>
    </source>
</evidence>
<dbReference type="GO" id="GO:0008270">
    <property type="term" value="F:zinc ion binding"/>
    <property type="evidence" value="ECO:0007669"/>
    <property type="project" value="UniProtKB-KW"/>
</dbReference>
<evidence type="ECO:0000256" key="11">
    <source>
        <dbReference type="ARBA" id="ARBA00022881"/>
    </source>
</evidence>
<evidence type="ECO:0000256" key="13">
    <source>
        <dbReference type="ARBA" id="ARBA00023204"/>
    </source>
</evidence>
<dbReference type="PANTHER" id="PTHR43152:SF3">
    <property type="entry name" value="UVRABC SYSTEM PROTEIN A"/>
    <property type="match status" value="1"/>
</dbReference>
<dbReference type="PANTHER" id="PTHR43152">
    <property type="entry name" value="UVRABC SYSTEM PROTEIN A"/>
    <property type="match status" value="1"/>
</dbReference>
<dbReference type="Gene3D" id="3.30.1490.20">
    <property type="entry name" value="ATP-grasp fold, A domain"/>
    <property type="match status" value="1"/>
</dbReference>
<comment type="similarity">
    <text evidence="14">Belongs to the ABC transporter superfamily. UvrA family.</text>
</comment>
<evidence type="ECO:0000256" key="14">
    <source>
        <dbReference type="ARBA" id="ARBA00038000"/>
    </source>
</evidence>
<keyword evidence="4" id="KW-0677">Repeat</keyword>
<keyword evidence="5" id="KW-0547">Nucleotide-binding</keyword>
<dbReference type="PROSITE" id="PS00211">
    <property type="entry name" value="ABC_TRANSPORTER_1"/>
    <property type="match status" value="2"/>
</dbReference>
<dbReference type="GO" id="GO:0005737">
    <property type="term" value="C:cytoplasm"/>
    <property type="evidence" value="ECO:0007669"/>
    <property type="project" value="UniProtKB-SubCell"/>
</dbReference>
<evidence type="ECO:0000313" key="18">
    <source>
        <dbReference type="EMBL" id="MBK1853918.1"/>
    </source>
</evidence>
<evidence type="ECO:0000313" key="19">
    <source>
        <dbReference type="Proteomes" id="UP000634206"/>
    </source>
</evidence>
<dbReference type="AlphaFoldDB" id="A0AAE2V8Q5"/>
<dbReference type="GO" id="GO:0003677">
    <property type="term" value="F:DNA binding"/>
    <property type="evidence" value="ECO:0007669"/>
    <property type="project" value="UniProtKB-KW"/>
</dbReference>
<evidence type="ECO:0000256" key="5">
    <source>
        <dbReference type="ARBA" id="ARBA00022741"/>
    </source>
</evidence>
<dbReference type="InterPro" id="IPR041102">
    <property type="entry name" value="UvrA_inter"/>
</dbReference>
<dbReference type="InterPro" id="IPR004602">
    <property type="entry name" value="UvrA"/>
</dbReference>
<dbReference type="FunFam" id="3.40.50.300:FF:000272">
    <property type="entry name" value="UvrABC system protein A"/>
    <property type="match status" value="1"/>
</dbReference>
<protein>
    <recommendedName>
        <fullName evidence="15">UvrABC system protein A</fullName>
    </recommendedName>
    <alternativeName>
        <fullName evidence="16">Excinuclease ABC subunit A</fullName>
    </alternativeName>
</protein>
<dbReference type="FunFam" id="3.40.50.300:FF:000028">
    <property type="entry name" value="UvrABC system protein A"/>
    <property type="match status" value="1"/>
</dbReference>
<evidence type="ECO:0000256" key="7">
    <source>
        <dbReference type="ARBA" id="ARBA00022769"/>
    </source>
</evidence>
<dbReference type="GO" id="GO:0016887">
    <property type="term" value="F:ATP hydrolysis activity"/>
    <property type="evidence" value="ECO:0007669"/>
    <property type="project" value="InterPro"/>
</dbReference>
<evidence type="ECO:0000256" key="1">
    <source>
        <dbReference type="ARBA" id="ARBA00004496"/>
    </source>
</evidence>
<dbReference type="FunFam" id="1.20.1580.10:FF:000002">
    <property type="entry name" value="UvrABC system protein A"/>
    <property type="match status" value="1"/>
</dbReference>
<evidence type="ECO:0000256" key="8">
    <source>
        <dbReference type="ARBA" id="ARBA00022771"/>
    </source>
</evidence>
<keyword evidence="2" id="KW-0963">Cytoplasm</keyword>
<keyword evidence="19" id="KW-1185">Reference proteome</keyword>
<keyword evidence="8" id="KW-0863">Zinc-finger</keyword>
<evidence type="ECO:0000256" key="4">
    <source>
        <dbReference type="ARBA" id="ARBA00022737"/>
    </source>
</evidence>
<dbReference type="Gene3D" id="1.10.8.280">
    <property type="entry name" value="ABC transporter ATPase domain-like"/>
    <property type="match status" value="1"/>
</dbReference>
<dbReference type="Pfam" id="PF17760">
    <property type="entry name" value="UvrA_inter"/>
    <property type="match status" value="1"/>
</dbReference>
<accession>A0AAE2V8Q5</accession>
<proteinExistence type="inferred from homology"/>
<keyword evidence="11" id="KW-0267">Excision nuclease</keyword>
<dbReference type="InterPro" id="IPR003439">
    <property type="entry name" value="ABC_transporter-like_ATP-bd"/>
</dbReference>
<comment type="subcellular location">
    <subcellularLocation>
        <location evidence="1">Cytoplasm</location>
    </subcellularLocation>
</comment>
<dbReference type="NCBIfam" id="TIGR00630">
    <property type="entry name" value="uvra"/>
    <property type="match status" value="1"/>
</dbReference>
<keyword evidence="3" id="KW-0479">Metal-binding</keyword>
<dbReference type="GO" id="GO:0006289">
    <property type="term" value="P:nucleotide-excision repair"/>
    <property type="evidence" value="ECO:0007669"/>
    <property type="project" value="InterPro"/>
</dbReference>
<keyword evidence="6" id="KW-0227">DNA damage</keyword>
<dbReference type="GO" id="GO:0005524">
    <property type="term" value="F:ATP binding"/>
    <property type="evidence" value="ECO:0007669"/>
    <property type="project" value="UniProtKB-KW"/>
</dbReference>
<dbReference type="CDD" id="cd03271">
    <property type="entry name" value="ABC_UvrA_II"/>
    <property type="match status" value="1"/>
</dbReference>
<evidence type="ECO:0000256" key="2">
    <source>
        <dbReference type="ARBA" id="ARBA00022490"/>
    </source>
</evidence>
<dbReference type="EMBL" id="JAENIG010000001">
    <property type="protein sequence ID" value="MBK1853918.1"/>
    <property type="molecule type" value="Genomic_DNA"/>
</dbReference>
<dbReference type="NCBIfam" id="NF001503">
    <property type="entry name" value="PRK00349.1"/>
    <property type="match status" value="1"/>
</dbReference>
<evidence type="ECO:0000256" key="9">
    <source>
        <dbReference type="ARBA" id="ARBA00022833"/>
    </source>
</evidence>
<dbReference type="InterPro" id="IPR013815">
    <property type="entry name" value="ATP_grasp_subdomain_1"/>
</dbReference>
<evidence type="ECO:0000259" key="17">
    <source>
        <dbReference type="PROSITE" id="PS50893"/>
    </source>
</evidence>